<feature type="coiled-coil region" evidence="1">
    <location>
        <begin position="589"/>
        <end position="633"/>
    </location>
</feature>
<feature type="coiled-coil region" evidence="1">
    <location>
        <begin position="513"/>
        <end position="540"/>
    </location>
</feature>
<proteinExistence type="predicted"/>
<keyword evidence="1" id="KW-0175">Coiled coil</keyword>
<name>A0A1H0IJ98_9PSED</name>
<evidence type="ECO:0000259" key="2">
    <source>
        <dbReference type="Pfam" id="PF00350"/>
    </source>
</evidence>
<evidence type="ECO:0000313" key="3">
    <source>
        <dbReference type="EMBL" id="SDO31539.1"/>
    </source>
</evidence>
<evidence type="ECO:0000313" key="4">
    <source>
        <dbReference type="Proteomes" id="UP000242957"/>
    </source>
</evidence>
<dbReference type="PANTHER" id="PTHR43681:SF1">
    <property type="entry name" value="SARCALUMENIN"/>
    <property type="match status" value="1"/>
</dbReference>
<dbReference type="AlphaFoldDB" id="A0A1H0IJ98"/>
<dbReference type="InterPro" id="IPR027417">
    <property type="entry name" value="P-loop_NTPase"/>
</dbReference>
<dbReference type="Pfam" id="PF00350">
    <property type="entry name" value="Dynamin_N"/>
    <property type="match status" value="1"/>
</dbReference>
<organism evidence="3 4">
    <name type="scientific">Pseudomonas jinjuensis</name>
    <dbReference type="NCBI Taxonomy" id="198616"/>
    <lineage>
        <taxon>Bacteria</taxon>
        <taxon>Pseudomonadati</taxon>
        <taxon>Pseudomonadota</taxon>
        <taxon>Gammaproteobacteria</taxon>
        <taxon>Pseudomonadales</taxon>
        <taxon>Pseudomonadaceae</taxon>
        <taxon>Pseudomonas</taxon>
    </lineage>
</organism>
<reference evidence="4" key="1">
    <citation type="submission" date="2016-10" db="EMBL/GenBank/DDBJ databases">
        <authorList>
            <person name="Varghese N."/>
            <person name="Submissions S."/>
        </authorList>
    </citation>
    <scope>NUCLEOTIDE SEQUENCE [LARGE SCALE GENOMIC DNA]</scope>
    <source>
        <strain evidence="4">JCM 21621</strain>
    </source>
</reference>
<dbReference type="RefSeq" id="WP_084312979.1">
    <property type="nucleotide sequence ID" value="NZ_FNIJ01000010.1"/>
</dbReference>
<accession>A0A1H0IJ98</accession>
<dbReference type="EMBL" id="FNIJ01000010">
    <property type="protein sequence ID" value="SDO31539.1"/>
    <property type="molecule type" value="Genomic_DNA"/>
</dbReference>
<dbReference type="OrthoDB" id="5295100at2"/>
<keyword evidence="4" id="KW-1185">Reference proteome</keyword>
<dbReference type="InterPro" id="IPR051943">
    <property type="entry name" value="TRAFAC_Dynamin-like_GTPase"/>
</dbReference>
<feature type="domain" description="Dynamin N-terminal" evidence="2">
    <location>
        <begin position="59"/>
        <end position="260"/>
    </location>
</feature>
<dbReference type="InterPro" id="IPR045063">
    <property type="entry name" value="Dynamin_N"/>
</dbReference>
<dbReference type="SUPFAM" id="SSF52540">
    <property type="entry name" value="P-loop containing nucleoside triphosphate hydrolases"/>
    <property type="match status" value="1"/>
</dbReference>
<dbReference type="Proteomes" id="UP000242957">
    <property type="component" value="Unassembled WGS sequence"/>
</dbReference>
<evidence type="ECO:0000256" key="1">
    <source>
        <dbReference type="SAM" id="Coils"/>
    </source>
</evidence>
<protein>
    <submittedName>
        <fullName evidence="3">Replication fork clamp-binding protein CrfC (Dynamin-like GTPase family)</fullName>
    </submittedName>
</protein>
<dbReference type="PANTHER" id="PTHR43681">
    <property type="entry name" value="TRANSMEMBRANE GTPASE FZO"/>
    <property type="match status" value="1"/>
</dbReference>
<gene>
    <name evidence="3" type="ORF">SAMN05216193_11023</name>
</gene>
<dbReference type="STRING" id="198616.SAMN05216193_11023"/>
<dbReference type="Gene3D" id="3.40.50.300">
    <property type="entry name" value="P-loop containing nucleotide triphosphate hydrolases"/>
    <property type="match status" value="1"/>
</dbReference>
<sequence>MGMERLSQQIDAYVSWKRELVREITRYRSWLERCRLNTPDIDDRLERTLRLLRLDNITLAFVGEFSRGKTELINSLFFSSFGQRMLPSQAGRTTMCPTELFYDPASEHPYIRLLPIETRMTDASVAQYKRAPRHWVNIPLDSSDPTHMAQAFSQVATTKVLPVEQAIQLGFHPDLLESAGRPGSVLVPAWRHALLNFDHPLLRQGLRILDTPGLNALGSEPELTLSMLPNAQSVLFLLAADTGVTASDMDMWRNHVRNLADDGQTSLYAVLNKIDVLWDDLAGEHFVQREIERVRETAARQLGLAREDVLPISAKQGLLAKIRGDQELLVRSQLGSLEDLLCERIVVQKERLLEDSVLNQVLGLVDNSRHSLRVRLEKVREQRTQLDGRQQDSGQLLLELTARTRDDHSRHHKSLLNLKTNQRLLRHQSDVLRDTVKSERLDHHLAEVREKLGGSWTTVGMGQAISEFFRAVESDLMALQHEADLSNRMVAAIYQRHNEENPQYGLDAPSFSIDRYARELAALQDKADRFRLELKTLLTEQRLLTRRFISTLAQEVVGLYQQLREDATQWAADALIPLMQYSLEHKQMLETHMLRLKALAQETQQARQRSLQLERYQEELEKQLEEASDIHRLLRRPSPLQRQAKVVPLPGSQRA</sequence>